<comment type="similarity">
    <text evidence="2">Belongs to the class-V pyridoxal-phosphate-dependent aminotransferase family. Csd subfamily.</text>
</comment>
<gene>
    <name evidence="8" type="ordered locus">STH3131</name>
</gene>
<dbReference type="InterPro" id="IPR015422">
    <property type="entry name" value="PyrdxlP-dep_Trfase_small"/>
</dbReference>
<evidence type="ECO:0000256" key="5">
    <source>
        <dbReference type="ARBA" id="ARBA00050776"/>
    </source>
</evidence>
<evidence type="ECO:0000256" key="2">
    <source>
        <dbReference type="ARBA" id="ARBA00010447"/>
    </source>
</evidence>
<evidence type="ECO:0000313" key="9">
    <source>
        <dbReference type="Proteomes" id="UP000000417"/>
    </source>
</evidence>
<protein>
    <recommendedName>
        <fullName evidence="3">cysteine desulfurase</fullName>
        <ecNumber evidence="3">2.8.1.7</ecNumber>
    </recommendedName>
</protein>
<dbReference type="KEGG" id="sth:STH3131"/>
<evidence type="ECO:0000256" key="4">
    <source>
        <dbReference type="ARBA" id="ARBA00022898"/>
    </source>
</evidence>
<sequence length="389" mass="40700">MSAELIYLDNAATSWPKPAAVVRAMAECLENEAGNPGRSGHRLSLAAGRRVWAVRQAVAELFGAPDPLRVIFTHNGTMAVNLALGGLLSPGDRVVCTGMEHNAVIRPLRDLEELGIEVVIAPCDSEGRLDLEAFRRVVEAAPTRMVALNHASNVTGTICPVAEAAAIAHRAGALVLVDAAQSAGSVPIDMGAMGIDLLAFTGHKGLLGPTGTGGLILGERVNAAEMKPLVRGGTGSRSAMERQPPDLPDRFEAGTVNFVGIAGLGAGIQALAELGGPEEIGRRERQLARQLWEGLSEIPGVRLYGPADFSQRVAVVSFTVEGRTVSEVGGRLDEEFGILARVGLHCAPVAHRTLGTFPQGTVRLSPGPFNTPEQIARAVAAVRRLAEGA</sequence>
<evidence type="ECO:0000313" key="8">
    <source>
        <dbReference type="EMBL" id="BAD42113.1"/>
    </source>
</evidence>
<keyword evidence="9" id="KW-1185">Reference proteome</keyword>
<dbReference type="InterPro" id="IPR015421">
    <property type="entry name" value="PyrdxlP-dep_Trfase_major"/>
</dbReference>
<name>Q67JN7_SYMTH</name>
<dbReference type="EC" id="2.8.1.7" evidence="3"/>
<dbReference type="InterPro" id="IPR000192">
    <property type="entry name" value="Aminotrans_V_dom"/>
</dbReference>
<dbReference type="eggNOG" id="COG0520">
    <property type="taxonomic scope" value="Bacteria"/>
</dbReference>
<feature type="domain" description="Aminotransferase class V" evidence="7">
    <location>
        <begin position="6"/>
        <end position="376"/>
    </location>
</feature>
<evidence type="ECO:0000256" key="3">
    <source>
        <dbReference type="ARBA" id="ARBA00012239"/>
    </source>
</evidence>
<reference evidence="8 9" key="1">
    <citation type="journal article" date="2004" name="Nucleic Acids Res.">
        <title>Genome sequence of Symbiobacterium thermophilum, an uncultivable bacterium that depends on microbial commensalism.</title>
        <authorList>
            <person name="Ueda K."/>
            <person name="Yamashita A."/>
            <person name="Ishikawa J."/>
            <person name="Shimada M."/>
            <person name="Watsuji T."/>
            <person name="Morimura K."/>
            <person name="Ikeda H."/>
            <person name="Hattori M."/>
            <person name="Beppu T."/>
        </authorList>
    </citation>
    <scope>NUCLEOTIDE SEQUENCE [LARGE SCALE GENOMIC DNA]</scope>
    <source>
        <strain evidence="9">T / IAM 14863</strain>
    </source>
</reference>
<dbReference type="SUPFAM" id="SSF53383">
    <property type="entry name" value="PLP-dependent transferases"/>
    <property type="match status" value="1"/>
</dbReference>
<evidence type="ECO:0000259" key="7">
    <source>
        <dbReference type="Pfam" id="PF00266"/>
    </source>
</evidence>
<dbReference type="InterPro" id="IPR010969">
    <property type="entry name" value="Cys_dSase-rel_unknwn_funct"/>
</dbReference>
<dbReference type="STRING" id="292459.STH3131"/>
<dbReference type="NCBIfam" id="TIGR01977">
    <property type="entry name" value="am_tr_V_EF2568"/>
    <property type="match status" value="1"/>
</dbReference>
<dbReference type="Gene3D" id="3.40.640.10">
    <property type="entry name" value="Type I PLP-dependent aspartate aminotransferase-like (Major domain)"/>
    <property type="match status" value="1"/>
</dbReference>
<proteinExistence type="inferred from homology"/>
<dbReference type="EMBL" id="AP006840">
    <property type="protein sequence ID" value="BAD42113.1"/>
    <property type="molecule type" value="Genomic_DNA"/>
</dbReference>
<dbReference type="GO" id="GO:0031071">
    <property type="term" value="F:cysteine desulfurase activity"/>
    <property type="evidence" value="ECO:0007669"/>
    <property type="project" value="UniProtKB-EC"/>
</dbReference>
<dbReference type="PIRSF" id="PIRSF005572">
    <property type="entry name" value="NifS"/>
    <property type="match status" value="1"/>
</dbReference>
<dbReference type="Proteomes" id="UP000000417">
    <property type="component" value="Chromosome"/>
</dbReference>
<keyword evidence="4" id="KW-0663">Pyridoxal phosphate</keyword>
<dbReference type="HOGENOM" id="CLU_003433_2_4_9"/>
<dbReference type="PANTHER" id="PTHR43586:SF4">
    <property type="entry name" value="ISOPENICILLIN N EPIMERASE"/>
    <property type="match status" value="1"/>
</dbReference>
<dbReference type="OrthoDB" id="9804366at2"/>
<evidence type="ECO:0000256" key="6">
    <source>
        <dbReference type="RuleBase" id="RU004504"/>
    </source>
</evidence>
<dbReference type="Pfam" id="PF00266">
    <property type="entry name" value="Aminotran_5"/>
    <property type="match status" value="1"/>
</dbReference>
<dbReference type="InterPro" id="IPR016454">
    <property type="entry name" value="Cysteine_dSase"/>
</dbReference>
<organism evidence="8 9">
    <name type="scientific">Symbiobacterium thermophilum (strain DSM 24528 / JCM 14929 / IAM 14863 / T)</name>
    <dbReference type="NCBI Taxonomy" id="292459"/>
    <lineage>
        <taxon>Bacteria</taxon>
        <taxon>Bacillati</taxon>
        <taxon>Bacillota</taxon>
        <taxon>Clostridia</taxon>
        <taxon>Eubacteriales</taxon>
        <taxon>Symbiobacteriaceae</taxon>
        <taxon>Symbiobacterium</taxon>
    </lineage>
</organism>
<dbReference type="Gene3D" id="3.90.1150.10">
    <property type="entry name" value="Aspartate Aminotransferase, domain 1"/>
    <property type="match status" value="1"/>
</dbReference>
<accession>Q67JN7</accession>
<dbReference type="PROSITE" id="PS00595">
    <property type="entry name" value="AA_TRANSFER_CLASS_5"/>
    <property type="match status" value="1"/>
</dbReference>
<dbReference type="InterPro" id="IPR015424">
    <property type="entry name" value="PyrdxlP-dep_Trfase"/>
</dbReference>
<dbReference type="PANTHER" id="PTHR43586">
    <property type="entry name" value="CYSTEINE DESULFURASE"/>
    <property type="match status" value="1"/>
</dbReference>
<dbReference type="RefSeq" id="WP_011197244.1">
    <property type="nucleotide sequence ID" value="NC_006177.1"/>
</dbReference>
<evidence type="ECO:0000256" key="1">
    <source>
        <dbReference type="ARBA" id="ARBA00001933"/>
    </source>
</evidence>
<comment type="cofactor">
    <cofactor evidence="1 6">
        <name>pyridoxal 5'-phosphate</name>
        <dbReference type="ChEBI" id="CHEBI:597326"/>
    </cofactor>
</comment>
<dbReference type="AlphaFoldDB" id="Q67JN7"/>
<comment type="catalytic activity">
    <reaction evidence="5">
        <text>(sulfur carrier)-H + L-cysteine = (sulfur carrier)-SH + L-alanine</text>
        <dbReference type="Rhea" id="RHEA:43892"/>
        <dbReference type="Rhea" id="RHEA-COMP:14737"/>
        <dbReference type="Rhea" id="RHEA-COMP:14739"/>
        <dbReference type="ChEBI" id="CHEBI:29917"/>
        <dbReference type="ChEBI" id="CHEBI:35235"/>
        <dbReference type="ChEBI" id="CHEBI:57972"/>
        <dbReference type="ChEBI" id="CHEBI:64428"/>
        <dbReference type="EC" id="2.8.1.7"/>
    </reaction>
</comment>
<dbReference type="InterPro" id="IPR020578">
    <property type="entry name" value="Aminotrans_V_PyrdxlP_BS"/>
</dbReference>